<accession>A0A8S5S1I0</accession>
<sequence length="37" mass="4359">MKYKNKVKALKAKQAWWDKLPQREKDATTRPGSVKTK</sequence>
<name>A0A8S5S1I0_9CAUD</name>
<dbReference type="EMBL" id="BK032511">
    <property type="protein sequence ID" value="DAF44659.1"/>
    <property type="molecule type" value="Genomic_DNA"/>
</dbReference>
<evidence type="ECO:0000313" key="1">
    <source>
        <dbReference type="EMBL" id="DAF44659.1"/>
    </source>
</evidence>
<proteinExistence type="predicted"/>
<organism evidence="1">
    <name type="scientific">Podoviridae sp. ct8Lf7</name>
    <dbReference type="NCBI Taxonomy" id="2827723"/>
    <lineage>
        <taxon>Viruses</taxon>
        <taxon>Duplodnaviria</taxon>
        <taxon>Heunggongvirae</taxon>
        <taxon>Uroviricota</taxon>
        <taxon>Caudoviricetes</taxon>
    </lineage>
</organism>
<protein>
    <submittedName>
        <fullName evidence="1">Uncharacterized protein</fullName>
    </submittedName>
</protein>
<reference evidence="1" key="1">
    <citation type="journal article" date="2021" name="Proc. Natl. Acad. Sci. U.S.A.">
        <title>A Catalog of Tens of Thousands of Viruses from Human Metagenomes Reveals Hidden Associations with Chronic Diseases.</title>
        <authorList>
            <person name="Tisza M.J."/>
            <person name="Buck C.B."/>
        </authorList>
    </citation>
    <scope>NUCLEOTIDE SEQUENCE</scope>
    <source>
        <strain evidence="1">Ct8Lf7</strain>
    </source>
</reference>